<dbReference type="Pfam" id="PF08478">
    <property type="entry name" value="POTRA_1"/>
    <property type="match status" value="1"/>
</dbReference>
<feature type="transmembrane region" description="Helical" evidence="8">
    <location>
        <begin position="26"/>
        <end position="46"/>
    </location>
</feature>
<comment type="subcellular location">
    <subcellularLocation>
        <location evidence="1">Membrane</location>
    </subcellularLocation>
</comment>
<dbReference type="EMBL" id="JBCHKQ010000004">
    <property type="protein sequence ID" value="MEM5948677.1"/>
    <property type="molecule type" value="Genomic_DNA"/>
</dbReference>
<reference evidence="10 11" key="1">
    <citation type="submission" date="2024-03" db="EMBL/GenBank/DDBJ databases">
        <title>Ignisphaera cupida sp. nov., a hyperthermophilic hydrolytic archaeon from a hot spring of Kamchatka, and proposal of Ignisphaeraceae fam. nov.</title>
        <authorList>
            <person name="Podosokorskaya O.A."/>
            <person name="Elcheninov A.G."/>
            <person name="Maltseva A.I."/>
            <person name="Zayulina K.S."/>
            <person name="Novikov A."/>
            <person name="Merkel A.Y."/>
        </authorList>
    </citation>
    <scope>NUCLEOTIDE SEQUENCE [LARGE SCALE GENOMIC DNA]</scope>
    <source>
        <strain evidence="10 11">38H-sp</strain>
    </source>
</reference>
<dbReference type="InterPro" id="IPR013685">
    <property type="entry name" value="POTRA_FtsQ_type"/>
</dbReference>
<keyword evidence="7" id="KW-0131">Cell cycle</keyword>
<evidence type="ECO:0000313" key="11">
    <source>
        <dbReference type="Proteomes" id="UP001466331"/>
    </source>
</evidence>
<dbReference type="RefSeq" id="WP_420070128.1">
    <property type="nucleotide sequence ID" value="NZ_JBCHKQ010000004.1"/>
</dbReference>
<evidence type="ECO:0000256" key="1">
    <source>
        <dbReference type="ARBA" id="ARBA00004370"/>
    </source>
</evidence>
<comment type="caution">
    <text evidence="10">The sequence shown here is derived from an EMBL/GenBank/DDBJ whole genome shotgun (WGS) entry which is preliminary data.</text>
</comment>
<evidence type="ECO:0000259" key="9">
    <source>
        <dbReference type="PROSITE" id="PS51779"/>
    </source>
</evidence>
<protein>
    <submittedName>
        <fullName evidence="10">FtsQ-type POTRA domain-containing protein</fullName>
    </submittedName>
</protein>
<dbReference type="PANTHER" id="PTHR37820:SF1">
    <property type="entry name" value="CELL DIVISION PROTEIN FTSQ"/>
    <property type="match status" value="1"/>
</dbReference>
<dbReference type="Gene3D" id="3.10.20.310">
    <property type="entry name" value="membrane protein fhac"/>
    <property type="match status" value="1"/>
</dbReference>
<evidence type="ECO:0000256" key="2">
    <source>
        <dbReference type="ARBA" id="ARBA00022475"/>
    </source>
</evidence>
<name>A0ABU9UET8_9SPIR</name>
<keyword evidence="6 8" id="KW-0472">Membrane</keyword>
<feature type="domain" description="POTRA" evidence="9">
    <location>
        <begin position="50"/>
        <end position="119"/>
    </location>
</feature>
<keyword evidence="4 8" id="KW-0812">Transmembrane</keyword>
<evidence type="ECO:0000313" key="10">
    <source>
        <dbReference type="EMBL" id="MEM5948677.1"/>
    </source>
</evidence>
<keyword evidence="11" id="KW-1185">Reference proteome</keyword>
<evidence type="ECO:0000256" key="5">
    <source>
        <dbReference type="ARBA" id="ARBA00022989"/>
    </source>
</evidence>
<accession>A0ABU9UET8</accession>
<keyword evidence="2" id="KW-1003">Cell membrane</keyword>
<dbReference type="PROSITE" id="PS51779">
    <property type="entry name" value="POTRA"/>
    <property type="match status" value="1"/>
</dbReference>
<dbReference type="PANTHER" id="PTHR37820">
    <property type="entry name" value="CELL DIVISION PROTEIN DIVIB"/>
    <property type="match status" value="1"/>
</dbReference>
<evidence type="ECO:0000256" key="6">
    <source>
        <dbReference type="ARBA" id="ARBA00023136"/>
    </source>
</evidence>
<evidence type="ECO:0000256" key="7">
    <source>
        <dbReference type="ARBA" id="ARBA00023306"/>
    </source>
</evidence>
<keyword evidence="3" id="KW-0132">Cell division</keyword>
<keyword evidence="5 8" id="KW-1133">Transmembrane helix</keyword>
<evidence type="ECO:0000256" key="8">
    <source>
        <dbReference type="SAM" id="Phobius"/>
    </source>
</evidence>
<dbReference type="Proteomes" id="UP001466331">
    <property type="component" value="Unassembled WGS sequence"/>
</dbReference>
<proteinExistence type="predicted"/>
<evidence type="ECO:0000256" key="4">
    <source>
        <dbReference type="ARBA" id="ARBA00022692"/>
    </source>
</evidence>
<gene>
    <name evidence="10" type="ORF">WKV44_08990</name>
</gene>
<sequence>MSDHVWHFEYVSGKRGSVKNTKKNSILTGFLLIIFLLIIIIVRGVLVPRFRIEKIFIDSNLNVSNEEILERAGLSTESVLYFSVDTYVIEKRLAEWPKVKEVEVEKFFPNALKISISSREPLVYLLVENDGIIFPAVCDDEGIVFDAGKNMRYEGMPVISGIGFKNFIVGAKLPDVIIAFMKNLKGVKESNPELFALISELRFIKRGDYSFDYFIYFKGIRLPVLVNNDISESMLKYALLIVDVVSSKVDFKKIEYIDLRGNIVSYKLRSNI</sequence>
<organism evidence="10 11">
    <name type="scientific">Rarispira pelagica</name>
    <dbReference type="NCBI Taxonomy" id="3141764"/>
    <lineage>
        <taxon>Bacteria</taxon>
        <taxon>Pseudomonadati</taxon>
        <taxon>Spirochaetota</taxon>
        <taxon>Spirochaetia</taxon>
        <taxon>Winmispirales</taxon>
        <taxon>Winmispiraceae</taxon>
        <taxon>Rarispira</taxon>
    </lineage>
</organism>
<evidence type="ECO:0000256" key="3">
    <source>
        <dbReference type="ARBA" id="ARBA00022618"/>
    </source>
</evidence>
<dbReference type="InterPro" id="IPR050487">
    <property type="entry name" value="FtsQ_DivIB"/>
</dbReference>
<dbReference type="InterPro" id="IPR034746">
    <property type="entry name" value="POTRA"/>
</dbReference>